<sequence length="154" mass="16819">MPYTLAANSASRSAWDLRGAGSSSSSPASIRIWRRPICASMNAMARSSCAPLAASALPMLFRRIDATCFAVIRSLIRHVPSRMSRCKSLIRMSRFSGPVRNPTVFSMTPSSRLNRRCRKILEYCASIRSSITAAPIALRSGTRNATSRQPDAVP</sequence>
<reference evidence="1" key="2">
    <citation type="submission" date="2015-03" db="EMBL/GenBank/DDBJ databases">
        <authorList>
            <person name="Chow C.-E.T."/>
            <person name="Winget D.M."/>
            <person name="White R.A.III."/>
            <person name="Hallam S.J."/>
            <person name="Suttle C.A."/>
        </authorList>
    </citation>
    <scope>NUCLEOTIDE SEQUENCE</scope>
    <source>
        <strain evidence="1">Anoxic3_1</strain>
    </source>
</reference>
<accession>A0A0F7L4I1</accession>
<protein>
    <submittedName>
        <fullName evidence="1">Putative terminase large subunit</fullName>
    </submittedName>
</protein>
<name>A0A0F7L4I1_9VIRU</name>
<proteinExistence type="predicted"/>
<reference evidence="1" key="1">
    <citation type="journal article" date="2015" name="Front. Microbiol.">
        <title>Combining genomic sequencing methods to explore viral diversity and reveal potential virus-host interactions.</title>
        <authorList>
            <person name="Chow C.E."/>
            <person name="Winget D.M."/>
            <person name="White R.A.III."/>
            <person name="Hallam S.J."/>
            <person name="Suttle C.A."/>
        </authorList>
    </citation>
    <scope>NUCLEOTIDE SEQUENCE</scope>
    <source>
        <strain evidence="1">Anoxic3_1</strain>
    </source>
</reference>
<dbReference type="EMBL" id="KR029577">
    <property type="protein sequence ID" value="AKH45901.1"/>
    <property type="molecule type" value="Genomic_DNA"/>
</dbReference>
<evidence type="ECO:0000313" key="1">
    <source>
        <dbReference type="EMBL" id="AKH45901.1"/>
    </source>
</evidence>
<organism evidence="1">
    <name type="scientific">uncultured marine virus</name>
    <dbReference type="NCBI Taxonomy" id="186617"/>
    <lineage>
        <taxon>Viruses</taxon>
        <taxon>environmental samples</taxon>
    </lineage>
</organism>